<gene>
    <name evidence="2" type="ORF">Pan216_02600</name>
</gene>
<dbReference type="Proteomes" id="UP000317093">
    <property type="component" value="Chromosome"/>
</dbReference>
<evidence type="ECO:0000313" key="2">
    <source>
        <dbReference type="EMBL" id="QDU59432.1"/>
    </source>
</evidence>
<proteinExistence type="predicted"/>
<reference evidence="2 3" key="1">
    <citation type="submission" date="2019-02" db="EMBL/GenBank/DDBJ databases">
        <title>Deep-cultivation of Planctomycetes and their phenomic and genomic characterization uncovers novel biology.</title>
        <authorList>
            <person name="Wiegand S."/>
            <person name="Jogler M."/>
            <person name="Boedeker C."/>
            <person name="Pinto D."/>
            <person name="Vollmers J."/>
            <person name="Rivas-Marin E."/>
            <person name="Kohn T."/>
            <person name="Peeters S.H."/>
            <person name="Heuer A."/>
            <person name="Rast P."/>
            <person name="Oberbeckmann S."/>
            <person name="Bunk B."/>
            <person name="Jeske O."/>
            <person name="Meyerdierks A."/>
            <person name="Storesund J.E."/>
            <person name="Kallscheuer N."/>
            <person name="Luecker S."/>
            <person name="Lage O.M."/>
            <person name="Pohl T."/>
            <person name="Merkel B.J."/>
            <person name="Hornburger P."/>
            <person name="Mueller R.-W."/>
            <person name="Bruemmer F."/>
            <person name="Labrenz M."/>
            <person name="Spormann A.M."/>
            <person name="Op den Camp H."/>
            <person name="Overmann J."/>
            <person name="Amann R."/>
            <person name="Jetten M.S.M."/>
            <person name="Mascher T."/>
            <person name="Medema M.H."/>
            <person name="Devos D.P."/>
            <person name="Kaster A.-K."/>
            <person name="Ovreas L."/>
            <person name="Rohde M."/>
            <person name="Galperin M.Y."/>
            <person name="Jogler C."/>
        </authorList>
    </citation>
    <scope>NUCLEOTIDE SEQUENCE [LARGE SCALE GENOMIC DNA]</scope>
    <source>
        <strain evidence="2 3">Pan216</strain>
    </source>
</reference>
<keyword evidence="3" id="KW-1185">Reference proteome</keyword>
<accession>A0A518AXH7</accession>
<organism evidence="2 3">
    <name type="scientific">Kolteria novifilia</name>
    <dbReference type="NCBI Taxonomy" id="2527975"/>
    <lineage>
        <taxon>Bacteria</taxon>
        <taxon>Pseudomonadati</taxon>
        <taxon>Planctomycetota</taxon>
        <taxon>Planctomycetia</taxon>
        <taxon>Kolteriales</taxon>
        <taxon>Kolteriaceae</taxon>
        <taxon>Kolteria</taxon>
    </lineage>
</organism>
<feature type="region of interest" description="Disordered" evidence="1">
    <location>
        <begin position="32"/>
        <end position="77"/>
    </location>
</feature>
<evidence type="ECO:0000256" key="1">
    <source>
        <dbReference type="SAM" id="MobiDB-lite"/>
    </source>
</evidence>
<feature type="region of interest" description="Disordered" evidence="1">
    <location>
        <begin position="1"/>
        <end position="20"/>
    </location>
</feature>
<evidence type="ECO:0000313" key="3">
    <source>
        <dbReference type="Proteomes" id="UP000317093"/>
    </source>
</evidence>
<dbReference type="AlphaFoldDB" id="A0A518AXH7"/>
<dbReference type="KEGG" id="knv:Pan216_02600"/>
<protein>
    <submittedName>
        <fullName evidence="2">Uncharacterized protein</fullName>
    </submittedName>
</protein>
<feature type="compositionally biased region" description="Polar residues" evidence="1">
    <location>
        <begin position="60"/>
        <end position="77"/>
    </location>
</feature>
<dbReference type="EMBL" id="CP036279">
    <property type="protein sequence ID" value="QDU59432.1"/>
    <property type="molecule type" value="Genomic_DNA"/>
</dbReference>
<sequence length="199" mass="22352">MRRRDLAFGGRAQRVSQSDRVFRSSIRTWTVTSGRPRIDQRDSMKMSPPNSSRKRGTGYYLSSPTTPDNGRHPNTASENMRCWITSGESASLSRMVRPPNGRFPTGTAYGKRRGRNAREWRVDNANVEPNDAILQAGDRGCHGALIIKRDPEAPCLMALGAERTLGRRSARSCPDWSIHCREIAWVPCPRSPWACGKRL</sequence>
<name>A0A518AXH7_9BACT</name>